<gene>
    <name evidence="1" type="ORF">T01_8620</name>
</gene>
<evidence type="ECO:0000313" key="1">
    <source>
        <dbReference type="EMBL" id="KRY42586.1"/>
    </source>
</evidence>
<organism evidence="1 2">
    <name type="scientific">Trichinella spiralis</name>
    <name type="common">Trichina worm</name>
    <dbReference type="NCBI Taxonomy" id="6334"/>
    <lineage>
        <taxon>Eukaryota</taxon>
        <taxon>Metazoa</taxon>
        <taxon>Ecdysozoa</taxon>
        <taxon>Nematoda</taxon>
        <taxon>Enoplea</taxon>
        <taxon>Dorylaimia</taxon>
        <taxon>Trichinellida</taxon>
        <taxon>Trichinellidae</taxon>
        <taxon>Trichinella</taxon>
    </lineage>
</organism>
<protein>
    <submittedName>
        <fullName evidence="1">Uncharacterized protein</fullName>
    </submittedName>
</protein>
<name>A0A0V1BZY5_TRISP</name>
<sequence length="81" mass="9151">MEQPDYGFVVFVAIVRPLTSWRASPDRQDLRWTNFVTSPKSFLRCTAPSNCLQNALNSKMPKLKVGNLEIRTMALNGTHSP</sequence>
<proteinExistence type="predicted"/>
<accession>A0A0V1BZY5</accession>
<reference evidence="1 2" key="1">
    <citation type="submission" date="2015-01" db="EMBL/GenBank/DDBJ databases">
        <title>Evolution of Trichinella species and genotypes.</title>
        <authorList>
            <person name="Korhonen P.K."/>
            <person name="Edoardo P."/>
            <person name="Giuseppe L.R."/>
            <person name="Gasser R.B."/>
        </authorList>
    </citation>
    <scope>NUCLEOTIDE SEQUENCE [LARGE SCALE GENOMIC DNA]</scope>
    <source>
        <strain evidence="1">ISS3</strain>
    </source>
</reference>
<dbReference type="AlphaFoldDB" id="A0A0V1BZY5"/>
<keyword evidence="2" id="KW-1185">Reference proteome</keyword>
<dbReference type="Proteomes" id="UP000054776">
    <property type="component" value="Unassembled WGS sequence"/>
</dbReference>
<comment type="caution">
    <text evidence="1">The sequence shown here is derived from an EMBL/GenBank/DDBJ whole genome shotgun (WGS) entry which is preliminary data.</text>
</comment>
<dbReference type="EMBL" id="JYDH01000003">
    <property type="protein sequence ID" value="KRY42586.1"/>
    <property type="molecule type" value="Genomic_DNA"/>
</dbReference>
<evidence type="ECO:0000313" key="2">
    <source>
        <dbReference type="Proteomes" id="UP000054776"/>
    </source>
</evidence>
<dbReference type="InParanoid" id="A0A0V1BZY5"/>